<reference evidence="2 3" key="1">
    <citation type="submission" date="2016-07" db="EMBL/GenBank/DDBJ databases">
        <title>Pervasive Adenine N6-methylation of Active Genes in Fungi.</title>
        <authorList>
            <consortium name="DOE Joint Genome Institute"/>
            <person name="Mondo S.J."/>
            <person name="Dannebaum R.O."/>
            <person name="Kuo R.C."/>
            <person name="Labutti K."/>
            <person name="Haridas S."/>
            <person name="Kuo A."/>
            <person name="Salamov A."/>
            <person name="Ahrendt S.R."/>
            <person name="Lipzen A."/>
            <person name="Sullivan W."/>
            <person name="Andreopoulos W.B."/>
            <person name="Clum A."/>
            <person name="Lindquist E."/>
            <person name="Daum C."/>
            <person name="Ramamoorthy G.K."/>
            <person name="Gryganskyi A."/>
            <person name="Culley D."/>
            <person name="Magnuson J.K."/>
            <person name="James T.Y."/>
            <person name="O'Malley M.A."/>
            <person name="Stajich J.E."/>
            <person name="Spatafora J.W."/>
            <person name="Visel A."/>
            <person name="Grigoriev I.V."/>
        </authorList>
    </citation>
    <scope>NUCLEOTIDE SEQUENCE [LARGE SCALE GENOMIC DNA]</scope>
    <source>
        <strain evidence="2 3">CBS 115471</strain>
    </source>
</reference>
<dbReference type="InterPro" id="IPR052895">
    <property type="entry name" value="HetReg/Transcr_Mod"/>
</dbReference>
<comment type="caution">
    <text evidence="2">The sequence shown here is derived from an EMBL/GenBank/DDBJ whole genome shotgun (WGS) entry which is preliminary data.</text>
</comment>
<sequence>MRCGHKSVSWLDFHLSLLFLHSRVMPGGTRFSFLDRSALQTITVENVQGTTSVPGILDLLAEVFEQASHLGEMRLSRSFADFPEQFYRTSFLAAQDPRDHVFGILGVSQFRGARLKADYSKSIPRVFSEAMAVVITEGFLFGYPRFTLHWGETSELPSWVPDPCRQPLVLSRTPSRFSIREIDRIEQAIERARGIAPIATFSQDFGLLYTAGIWQGHVSGYLQLPPLLFKELNEPVTFAHMVQMGKFWYEITRFCESHSVPTRAMLEAILGPSNYYSFDEESMASVWEGWASNPEDWEIVAMQQNIAIDPVPSTDAHPLTLQLPERVRLHWAIGLARMEARWEYLFVTTTGVVGVSRARPDLPRLILAGLFGINYPFLLQRLFGEHPMAYHMIGTAYTANHRFGHDFIEDSALAADWRLFRKDGLEEFVIK</sequence>
<dbReference type="AlphaFoldDB" id="A0A1Y1Z059"/>
<dbReference type="OrthoDB" id="2157530at2759"/>
<evidence type="ECO:0000313" key="3">
    <source>
        <dbReference type="Proteomes" id="UP000193144"/>
    </source>
</evidence>
<keyword evidence="1" id="KW-0732">Signal</keyword>
<name>A0A1Y1Z059_9PLEO</name>
<protein>
    <submittedName>
        <fullName evidence="2">Uncharacterized protein</fullName>
    </submittedName>
</protein>
<dbReference type="Proteomes" id="UP000193144">
    <property type="component" value="Unassembled WGS sequence"/>
</dbReference>
<gene>
    <name evidence="2" type="ORF">BCR34DRAFT_69333</name>
</gene>
<organism evidence="2 3">
    <name type="scientific">Clohesyomyces aquaticus</name>
    <dbReference type="NCBI Taxonomy" id="1231657"/>
    <lineage>
        <taxon>Eukaryota</taxon>
        <taxon>Fungi</taxon>
        <taxon>Dikarya</taxon>
        <taxon>Ascomycota</taxon>
        <taxon>Pezizomycotina</taxon>
        <taxon>Dothideomycetes</taxon>
        <taxon>Pleosporomycetidae</taxon>
        <taxon>Pleosporales</taxon>
        <taxon>Lindgomycetaceae</taxon>
        <taxon>Clohesyomyces</taxon>
    </lineage>
</organism>
<keyword evidence="3" id="KW-1185">Reference proteome</keyword>
<evidence type="ECO:0000256" key="1">
    <source>
        <dbReference type="SAM" id="SignalP"/>
    </source>
</evidence>
<proteinExistence type="predicted"/>
<dbReference type="PANTHER" id="PTHR24148">
    <property type="entry name" value="ANKYRIN REPEAT DOMAIN-CONTAINING PROTEIN 39 HOMOLOG-RELATED"/>
    <property type="match status" value="1"/>
</dbReference>
<feature type="signal peptide" evidence="1">
    <location>
        <begin position="1"/>
        <end position="26"/>
    </location>
</feature>
<evidence type="ECO:0000313" key="2">
    <source>
        <dbReference type="EMBL" id="ORY03671.1"/>
    </source>
</evidence>
<dbReference type="PANTHER" id="PTHR24148:SF82">
    <property type="entry name" value="HETEROKARYON INCOMPATIBILITY DOMAIN-CONTAINING PROTEIN"/>
    <property type="match status" value="1"/>
</dbReference>
<dbReference type="STRING" id="1231657.A0A1Y1Z059"/>
<accession>A0A1Y1Z059</accession>
<feature type="chain" id="PRO_5012982793" evidence="1">
    <location>
        <begin position="27"/>
        <end position="431"/>
    </location>
</feature>
<dbReference type="EMBL" id="MCFA01000144">
    <property type="protein sequence ID" value="ORY03671.1"/>
    <property type="molecule type" value="Genomic_DNA"/>
</dbReference>